<evidence type="ECO:0000313" key="2">
    <source>
        <dbReference type="Proteomes" id="UP000272942"/>
    </source>
</evidence>
<evidence type="ECO:0000313" key="1">
    <source>
        <dbReference type="EMBL" id="VDP35822.1"/>
    </source>
</evidence>
<accession>A0A183A2T3</accession>
<dbReference type="AlphaFoldDB" id="A0A183A2T3"/>
<dbReference type="EMBL" id="UZAN01006876">
    <property type="protein sequence ID" value="VDP35822.1"/>
    <property type="molecule type" value="Genomic_DNA"/>
</dbReference>
<name>A0A183A2T3_9TREM</name>
<gene>
    <name evidence="1" type="ORF">ECPE_LOCUS1268</name>
</gene>
<dbReference type="Proteomes" id="UP000272942">
    <property type="component" value="Unassembled WGS sequence"/>
</dbReference>
<dbReference type="WBParaSite" id="ECPE_0000126801-mRNA-1">
    <property type="protein sequence ID" value="ECPE_0000126801-mRNA-1"/>
    <property type="gene ID" value="ECPE_0000126801"/>
</dbReference>
<reference evidence="1 2" key="2">
    <citation type="submission" date="2018-11" db="EMBL/GenBank/DDBJ databases">
        <authorList>
            <consortium name="Pathogen Informatics"/>
        </authorList>
    </citation>
    <scope>NUCLEOTIDE SEQUENCE [LARGE SCALE GENOMIC DNA]</scope>
    <source>
        <strain evidence="1 2">Egypt</strain>
    </source>
</reference>
<proteinExistence type="predicted"/>
<protein>
    <submittedName>
        <fullName evidence="1 3">Uncharacterized protein</fullName>
    </submittedName>
</protein>
<reference evidence="3" key="1">
    <citation type="submission" date="2016-06" db="UniProtKB">
        <authorList>
            <consortium name="WormBaseParasite"/>
        </authorList>
    </citation>
    <scope>IDENTIFICATION</scope>
</reference>
<sequence length="196" mass="22376">MRFSKLLLNVKLEVNTFNLVTITNFHLETAISQMNKFIETQQRFAALLCELNLFCRMKHEKFSRMTISRKKARTLAKLTSSLCRPHNAVPDSNSTSRRIHILSGTVFTKPQPDVLSLGLSFKIPQKKVNEIQTIVEFENPFDKFKDLLATSADDTGWLRAKMVDISHTFLSAPTDNKLGSKQNTIKPFKNFGRCPN</sequence>
<organism evidence="3">
    <name type="scientific">Echinostoma caproni</name>
    <dbReference type="NCBI Taxonomy" id="27848"/>
    <lineage>
        <taxon>Eukaryota</taxon>
        <taxon>Metazoa</taxon>
        <taxon>Spiralia</taxon>
        <taxon>Lophotrochozoa</taxon>
        <taxon>Platyhelminthes</taxon>
        <taxon>Trematoda</taxon>
        <taxon>Digenea</taxon>
        <taxon>Plagiorchiida</taxon>
        <taxon>Echinostomata</taxon>
        <taxon>Echinostomatoidea</taxon>
        <taxon>Echinostomatidae</taxon>
        <taxon>Echinostoma</taxon>
    </lineage>
</organism>
<keyword evidence="2" id="KW-1185">Reference proteome</keyword>
<evidence type="ECO:0000313" key="3">
    <source>
        <dbReference type="WBParaSite" id="ECPE_0000126801-mRNA-1"/>
    </source>
</evidence>